<reference evidence="2 3" key="1">
    <citation type="submission" date="2020-06" db="EMBL/GenBank/DDBJ databases">
        <authorList>
            <person name="Li R."/>
            <person name="Bekaert M."/>
        </authorList>
    </citation>
    <scope>NUCLEOTIDE SEQUENCE [LARGE SCALE GENOMIC DNA]</scope>
    <source>
        <strain evidence="3">wild</strain>
    </source>
</reference>
<feature type="transmembrane region" description="Helical" evidence="1">
    <location>
        <begin position="20"/>
        <end position="39"/>
    </location>
</feature>
<keyword evidence="1" id="KW-0472">Membrane</keyword>
<dbReference type="AlphaFoldDB" id="A0A6J8ABI0"/>
<evidence type="ECO:0000256" key="1">
    <source>
        <dbReference type="SAM" id="Phobius"/>
    </source>
</evidence>
<accession>A0A6J8ABI0</accession>
<evidence type="ECO:0000313" key="2">
    <source>
        <dbReference type="EMBL" id="CAC5363502.1"/>
    </source>
</evidence>
<keyword evidence="3" id="KW-1185">Reference proteome</keyword>
<gene>
    <name evidence="2" type="ORF">MCOR_4909</name>
</gene>
<dbReference type="EMBL" id="CACVKT020000876">
    <property type="protein sequence ID" value="CAC5363502.1"/>
    <property type="molecule type" value="Genomic_DNA"/>
</dbReference>
<dbReference type="OrthoDB" id="10334883at2759"/>
<keyword evidence="1" id="KW-1133">Transmembrane helix</keyword>
<proteinExistence type="predicted"/>
<name>A0A6J8ABI0_MYTCO</name>
<evidence type="ECO:0000313" key="3">
    <source>
        <dbReference type="Proteomes" id="UP000507470"/>
    </source>
</evidence>
<protein>
    <submittedName>
        <fullName evidence="2">Uncharacterized protein</fullName>
    </submittedName>
</protein>
<organism evidence="2 3">
    <name type="scientific">Mytilus coruscus</name>
    <name type="common">Sea mussel</name>
    <dbReference type="NCBI Taxonomy" id="42192"/>
    <lineage>
        <taxon>Eukaryota</taxon>
        <taxon>Metazoa</taxon>
        <taxon>Spiralia</taxon>
        <taxon>Lophotrochozoa</taxon>
        <taxon>Mollusca</taxon>
        <taxon>Bivalvia</taxon>
        <taxon>Autobranchia</taxon>
        <taxon>Pteriomorphia</taxon>
        <taxon>Mytilida</taxon>
        <taxon>Mytiloidea</taxon>
        <taxon>Mytilidae</taxon>
        <taxon>Mytilinae</taxon>
        <taxon>Mytilus</taxon>
    </lineage>
</organism>
<keyword evidence="1" id="KW-0812">Transmembrane</keyword>
<sequence length="301" mass="34286">MAEFYISGLDNIGTNMEITVTVISIFISLIHMATTKVLLELPDGMIEIGKELKLKCKTSKDISSHQSRQWRGGVENKLLCYDGITIDSQKYIEEIKSPTAFELTVEKISESDLQCPYACRIGFDMDQKFLDVNEKNFIHMPERNASDIVYQHQNGTFRLSFELQKVFPKPVCKVFTNGVTRNLTVTDESKSHVLLNVSYGLESDEPLHNCWEPINIECLIGKKPHSFTVEHTFVCKNLQMNKETRILSIITVCIAVTLLVTVLVVAAFYVWKKFSNAWKYLYYTVRTDGMNTKGSSAVKKI</sequence>
<dbReference type="Proteomes" id="UP000507470">
    <property type="component" value="Unassembled WGS sequence"/>
</dbReference>
<feature type="transmembrane region" description="Helical" evidence="1">
    <location>
        <begin position="246"/>
        <end position="271"/>
    </location>
</feature>